<keyword evidence="1" id="KW-0812">Transmembrane</keyword>
<gene>
    <name evidence="2" type="ORF">TSOC_003618</name>
</gene>
<evidence type="ECO:0000313" key="2">
    <source>
        <dbReference type="EMBL" id="PNH09713.1"/>
    </source>
</evidence>
<feature type="transmembrane region" description="Helical" evidence="1">
    <location>
        <begin position="208"/>
        <end position="229"/>
    </location>
</feature>
<dbReference type="PANTHER" id="PTHR21301">
    <property type="entry name" value="REVERSE TRANSCRIPTASE"/>
    <property type="match status" value="1"/>
</dbReference>
<dbReference type="Proteomes" id="UP000236333">
    <property type="component" value="Unassembled WGS sequence"/>
</dbReference>
<feature type="transmembrane region" description="Helical" evidence="1">
    <location>
        <begin position="235"/>
        <end position="255"/>
    </location>
</feature>
<keyword evidence="1" id="KW-0472">Membrane</keyword>
<evidence type="ECO:0000256" key="1">
    <source>
        <dbReference type="SAM" id="Phobius"/>
    </source>
</evidence>
<feature type="transmembrane region" description="Helical" evidence="1">
    <location>
        <begin position="12"/>
        <end position="32"/>
    </location>
</feature>
<reference evidence="2 3" key="1">
    <citation type="journal article" date="2017" name="Mol. Biol. Evol.">
        <title>The 4-celled Tetrabaena socialis nuclear genome reveals the essential components for genetic control of cell number at the origin of multicellularity in the volvocine lineage.</title>
        <authorList>
            <person name="Featherston J."/>
            <person name="Arakaki Y."/>
            <person name="Hanschen E.R."/>
            <person name="Ferris P.J."/>
            <person name="Michod R.E."/>
            <person name="Olson B.J.S.C."/>
            <person name="Nozaki H."/>
            <person name="Durand P.M."/>
        </authorList>
    </citation>
    <scope>NUCLEOTIDE SEQUENCE [LARGE SCALE GENOMIC DNA]</scope>
    <source>
        <strain evidence="2 3">NIES-571</strain>
    </source>
</reference>
<comment type="caution">
    <text evidence="2">The sequence shown here is derived from an EMBL/GenBank/DDBJ whole genome shotgun (WGS) entry which is preliminary data.</text>
</comment>
<evidence type="ECO:0000313" key="3">
    <source>
        <dbReference type="Proteomes" id="UP000236333"/>
    </source>
</evidence>
<accession>A0A2J8AB65</accession>
<organism evidence="2 3">
    <name type="scientific">Tetrabaena socialis</name>
    <dbReference type="NCBI Taxonomy" id="47790"/>
    <lineage>
        <taxon>Eukaryota</taxon>
        <taxon>Viridiplantae</taxon>
        <taxon>Chlorophyta</taxon>
        <taxon>core chlorophytes</taxon>
        <taxon>Chlorophyceae</taxon>
        <taxon>CS clade</taxon>
        <taxon>Chlamydomonadales</taxon>
        <taxon>Tetrabaenaceae</taxon>
        <taxon>Tetrabaena</taxon>
    </lineage>
</organism>
<keyword evidence="3" id="KW-1185">Reference proteome</keyword>
<dbReference type="EMBL" id="PGGS01000080">
    <property type="protein sequence ID" value="PNH09713.1"/>
    <property type="molecule type" value="Genomic_DNA"/>
</dbReference>
<evidence type="ECO:0008006" key="4">
    <source>
        <dbReference type="Google" id="ProtNLM"/>
    </source>
</evidence>
<dbReference type="OrthoDB" id="543629at2759"/>
<protein>
    <recommendedName>
        <fullName evidence="4">Reverse transcriptase domain-containing protein</fullName>
    </recommendedName>
</protein>
<name>A0A2J8AB65_9CHLO</name>
<keyword evidence="1" id="KW-1133">Transmembrane helix</keyword>
<dbReference type="PANTHER" id="PTHR21301:SF10">
    <property type="entry name" value="REVERSE TRANSCRIPTASE DOMAIN-CONTAINING PROTEIN"/>
    <property type="match status" value="1"/>
</dbReference>
<sequence length="476" mass="54892">MAAHYQHHNALLAPWLLLYHVALPPAYYAGTLKMHKRPPAMRFLACSHSCPSSYIGDLNTAILRVLAAEFVEVWRAKLPNNHPWLCLSTAAVINMVHAYNTRNYLPTSSESCLPQAYDFARLYTNIPHDSPDGCPGLVDTFRELVDTCLDPLKYSGIQVDSIDPNPEKPHQRTTHTAKFVPAGEAPLWTHKDIGTTGRHSRRFFTSAAYMEVFQSLVACTFIQFGHNYVRQVKGIPMGISPAPFIANLFLCWFEFKFMQQRLKPSLNHNEKTILRPFTFSCRFLDDLCCFRNRSLESLLYTNQHIDTLHGIYPPYLRVERQHHADLPREHLPFLDVLLKHGERDGKCHIRTVLYDKRDQRVFGGIRLSRFVPRCSSVNEAAKRNIFSGQFHRLRRIITDPENFCFSMARIMTDLMRQGYTRNALEVKYRDLLRAFPQLFYFERKPANGGLDIFARTASHVARHLRRHKADVLPAGL</sequence>
<proteinExistence type="predicted"/>
<dbReference type="AlphaFoldDB" id="A0A2J8AB65"/>